<dbReference type="PANTHER" id="PTHR43094:SF1">
    <property type="entry name" value="AMINOTRANSFERASE CLASS-III"/>
    <property type="match status" value="1"/>
</dbReference>
<keyword evidence="2 3" id="KW-0663">Pyridoxal phosphate</keyword>
<dbReference type="CDD" id="cd00610">
    <property type="entry name" value="OAT_like"/>
    <property type="match status" value="1"/>
</dbReference>
<dbReference type="PROSITE" id="PS00600">
    <property type="entry name" value="AA_TRANSFER_CLASS_3"/>
    <property type="match status" value="1"/>
</dbReference>
<dbReference type="SUPFAM" id="SSF53383">
    <property type="entry name" value="PLP-dependent transferases"/>
    <property type="match status" value="1"/>
</dbReference>
<protein>
    <submittedName>
        <fullName evidence="5">Glutamate-1-semialdehyde 2,1-aminomutase</fullName>
        <ecNumber evidence="5">5.4.3.8</ecNumber>
    </submittedName>
</protein>
<dbReference type="InterPro" id="IPR015421">
    <property type="entry name" value="PyrdxlP-dep_Trfase_major"/>
</dbReference>
<dbReference type="Pfam" id="PF00202">
    <property type="entry name" value="Aminotran_3"/>
    <property type="match status" value="1"/>
</dbReference>
<dbReference type="InterPro" id="IPR015424">
    <property type="entry name" value="PyrdxlP-dep_Trfase"/>
</dbReference>
<comment type="similarity">
    <text evidence="1 3">Belongs to the class-III pyridoxal-phosphate-dependent aminotransferase family.</text>
</comment>
<dbReference type="AlphaFoldDB" id="A0A151AJJ5"/>
<dbReference type="InterPro" id="IPR049704">
    <property type="entry name" value="Aminotrans_3_PPA_site"/>
</dbReference>
<sequence>MSQQRMEPASATLAHWSSPDGDPPTIVEGEGCYVTDDEGEEYLDFIAQLYCVNAGHGNGEINAAIEEQLSKVAYVSSAKHNDTRDRLADELAEIAPGRLSNTFFSISGSEANEAAVQIAREYTGAPKVLTRYQSYHGGTYGAGSLTGDPSTRAALEPYGGTATGKFLPPLPEAFDAEGEELAEKAANHLEYVIRNEGHETVGAVLMEPVAGTSGAYPAPEGYFERVREICDEYDVLLIADEVITGFGRCGEWFGIQTEGIEPDMLTFAKGVTSAYAPLAGVLVGPEIADNVREGGYDLGQTFGGHPLSCAAGLGAIDVYRDGLLENVRENAAYFEDELRELEAHDAVADVRGRGFLWGITFRDGEEPFVDPWTDPDADNPVGTVVEEAAERNVLIGAGRPATQVICAPPLCAGREEISDGVDALDAAIGAAFGRNDENA</sequence>
<evidence type="ECO:0000256" key="2">
    <source>
        <dbReference type="ARBA" id="ARBA00022898"/>
    </source>
</evidence>
<dbReference type="PATRIC" id="fig|1008153.3.peg.503"/>
<dbReference type="EC" id="5.4.3.8" evidence="5"/>
<dbReference type="PANTHER" id="PTHR43094">
    <property type="entry name" value="AMINOTRANSFERASE"/>
    <property type="match status" value="1"/>
</dbReference>
<dbReference type="RefSeq" id="WP_245634012.1">
    <property type="nucleotide sequence ID" value="NZ_LTAZ01000001.1"/>
</dbReference>
<keyword evidence="6" id="KW-1185">Reference proteome</keyword>
<evidence type="ECO:0000256" key="4">
    <source>
        <dbReference type="SAM" id="MobiDB-lite"/>
    </source>
</evidence>
<feature type="region of interest" description="Disordered" evidence="4">
    <location>
        <begin position="1"/>
        <end position="24"/>
    </location>
</feature>
<organism evidence="5 6">
    <name type="scientific">Halalkalicoccus paucihalophilus</name>
    <dbReference type="NCBI Taxonomy" id="1008153"/>
    <lineage>
        <taxon>Archaea</taxon>
        <taxon>Methanobacteriati</taxon>
        <taxon>Methanobacteriota</taxon>
        <taxon>Stenosarchaea group</taxon>
        <taxon>Halobacteria</taxon>
        <taxon>Halobacteriales</taxon>
        <taxon>Halococcaceae</taxon>
        <taxon>Halalkalicoccus</taxon>
    </lineage>
</organism>
<dbReference type="GO" id="GO:0030170">
    <property type="term" value="F:pyridoxal phosphate binding"/>
    <property type="evidence" value="ECO:0007669"/>
    <property type="project" value="InterPro"/>
</dbReference>
<evidence type="ECO:0000256" key="3">
    <source>
        <dbReference type="RuleBase" id="RU003560"/>
    </source>
</evidence>
<dbReference type="InterPro" id="IPR005814">
    <property type="entry name" value="Aminotrans_3"/>
</dbReference>
<dbReference type="Proteomes" id="UP000075321">
    <property type="component" value="Unassembled WGS sequence"/>
</dbReference>
<accession>A0A151AJJ5</accession>
<dbReference type="Gene3D" id="3.40.640.10">
    <property type="entry name" value="Type I PLP-dependent aspartate aminotransferase-like (Major domain)"/>
    <property type="match status" value="1"/>
</dbReference>
<gene>
    <name evidence="5" type="primary">hemL_1</name>
    <name evidence="5" type="ORF">HAPAU_05010</name>
</gene>
<dbReference type="Gene3D" id="3.90.1150.10">
    <property type="entry name" value="Aspartate Aminotransferase, domain 1"/>
    <property type="match status" value="1"/>
</dbReference>
<proteinExistence type="inferred from homology"/>
<keyword evidence="5" id="KW-0413">Isomerase</keyword>
<dbReference type="GO" id="GO:0008483">
    <property type="term" value="F:transaminase activity"/>
    <property type="evidence" value="ECO:0007669"/>
    <property type="project" value="InterPro"/>
</dbReference>
<evidence type="ECO:0000313" key="5">
    <source>
        <dbReference type="EMBL" id="KYH27829.1"/>
    </source>
</evidence>
<name>A0A151AJJ5_9EURY</name>
<dbReference type="GO" id="GO:0042286">
    <property type="term" value="F:glutamate-1-semialdehyde 2,1-aminomutase activity"/>
    <property type="evidence" value="ECO:0007669"/>
    <property type="project" value="UniProtKB-EC"/>
</dbReference>
<evidence type="ECO:0000313" key="6">
    <source>
        <dbReference type="Proteomes" id="UP000075321"/>
    </source>
</evidence>
<dbReference type="GO" id="GO:0005829">
    <property type="term" value="C:cytosol"/>
    <property type="evidence" value="ECO:0007669"/>
    <property type="project" value="TreeGrafter"/>
</dbReference>
<reference evidence="5 6" key="1">
    <citation type="submission" date="2016-02" db="EMBL/GenBank/DDBJ databases">
        <title>Genome sequence of Halalkalicoccus paucihalophilus DSM 24557.</title>
        <authorList>
            <person name="Poehlein A."/>
            <person name="Daniel R."/>
        </authorList>
    </citation>
    <scope>NUCLEOTIDE SEQUENCE [LARGE SCALE GENOMIC DNA]</scope>
    <source>
        <strain evidence="5 6">DSM 24557</strain>
    </source>
</reference>
<dbReference type="EMBL" id="LTAZ01000001">
    <property type="protein sequence ID" value="KYH27829.1"/>
    <property type="molecule type" value="Genomic_DNA"/>
</dbReference>
<comment type="caution">
    <text evidence="5">The sequence shown here is derived from an EMBL/GenBank/DDBJ whole genome shotgun (WGS) entry which is preliminary data.</text>
</comment>
<evidence type="ECO:0000256" key="1">
    <source>
        <dbReference type="ARBA" id="ARBA00008954"/>
    </source>
</evidence>
<dbReference type="InterPro" id="IPR015422">
    <property type="entry name" value="PyrdxlP-dep_Trfase_small"/>
</dbReference>